<sequence>AMFPILALLLSTQLTEARVSFTSATIYGEYDLNGYTKIGLDACGRDGCSVYVSAPLFSLDATKNLFVIGNDGTNVSLYSLATQYDQSTSEKIGLHLNSSGYSIANNNKDDVGSIVIYVVAANAPFYGSDQVQIYDASNVNKRPFSNNSMTMIMSAEPFNVFVQADTNVKAFVRATGFDNNSKRGSTDQCNIIYDHTTGKAFRLRINSPMVTINTDGLSNYQICAKVEDVNGALLDYPGMATSKGYIGCAANNYQNYRSSLYSNDTVFEVKDSQNKERSTDLTYTVLTKQADKLTIKTFKTTGISSFSVSTNVAKTYNRTEIAYKMTVDMPINYGSSVWVGYSPKNPTIPSGQGICGEFYQTTTTTARTTTSGANGFFTALLPLTIFSLFSMLFESHH</sequence>
<evidence type="ECO:0000313" key="3">
    <source>
        <dbReference type="Proteomes" id="UP001328107"/>
    </source>
</evidence>
<evidence type="ECO:0000313" key="2">
    <source>
        <dbReference type="EMBL" id="GMR53006.1"/>
    </source>
</evidence>
<accession>A0AAN5CYD5</accession>
<reference evidence="3" key="1">
    <citation type="submission" date="2022-10" db="EMBL/GenBank/DDBJ databases">
        <title>Genome assembly of Pristionchus species.</title>
        <authorList>
            <person name="Yoshida K."/>
            <person name="Sommer R.J."/>
        </authorList>
    </citation>
    <scope>NUCLEOTIDE SEQUENCE [LARGE SCALE GENOMIC DNA]</scope>
    <source>
        <strain evidence="3">RS5460</strain>
    </source>
</reference>
<keyword evidence="1" id="KW-0732">Signal</keyword>
<gene>
    <name evidence="2" type="ORF">PMAYCL1PPCAC_23201</name>
</gene>
<protein>
    <recommendedName>
        <fullName evidence="4">DOMON domain-containing protein</fullName>
    </recommendedName>
</protein>
<dbReference type="EMBL" id="BTRK01000005">
    <property type="protein sequence ID" value="GMR53006.1"/>
    <property type="molecule type" value="Genomic_DNA"/>
</dbReference>
<feature type="signal peptide" evidence="1">
    <location>
        <begin position="1"/>
        <end position="17"/>
    </location>
</feature>
<dbReference type="Proteomes" id="UP001328107">
    <property type="component" value="Unassembled WGS sequence"/>
</dbReference>
<feature type="non-terminal residue" evidence="2">
    <location>
        <position position="1"/>
    </location>
</feature>
<organism evidence="2 3">
    <name type="scientific">Pristionchus mayeri</name>
    <dbReference type="NCBI Taxonomy" id="1317129"/>
    <lineage>
        <taxon>Eukaryota</taxon>
        <taxon>Metazoa</taxon>
        <taxon>Ecdysozoa</taxon>
        <taxon>Nematoda</taxon>
        <taxon>Chromadorea</taxon>
        <taxon>Rhabditida</taxon>
        <taxon>Rhabditina</taxon>
        <taxon>Diplogasteromorpha</taxon>
        <taxon>Diplogasteroidea</taxon>
        <taxon>Neodiplogasteridae</taxon>
        <taxon>Pristionchus</taxon>
    </lineage>
</organism>
<name>A0AAN5CYD5_9BILA</name>
<keyword evidence="3" id="KW-1185">Reference proteome</keyword>
<evidence type="ECO:0000256" key="1">
    <source>
        <dbReference type="SAM" id="SignalP"/>
    </source>
</evidence>
<evidence type="ECO:0008006" key="4">
    <source>
        <dbReference type="Google" id="ProtNLM"/>
    </source>
</evidence>
<dbReference type="AlphaFoldDB" id="A0AAN5CYD5"/>
<comment type="caution">
    <text evidence="2">The sequence shown here is derived from an EMBL/GenBank/DDBJ whole genome shotgun (WGS) entry which is preliminary data.</text>
</comment>
<feature type="chain" id="PRO_5042825608" description="DOMON domain-containing protein" evidence="1">
    <location>
        <begin position="18"/>
        <end position="397"/>
    </location>
</feature>
<proteinExistence type="predicted"/>